<accession>A0ABQ6Q6P7</accession>
<name>A0ABQ6Q6P7_9BACT</name>
<gene>
    <name evidence="1" type="ORF">Ataiwa_34560</name>
</gene>
<evidence type="ECO:0000313" key="2">
    <source>
        <dbReference type="Proteomes" id="UP001307705"/>
    </source>
</evidence>
<dbReference type="Pfam" id="PF11287">
    <property type="entry name" value="DUF3088"/>
    <property type="match status" value="1"/>
</dbReference>
<proteinExistence type="predicted"/>
<reference evidence="1 2" key="1">
    <citation type="submission" date="2023-08" db="EMBL/GenBank/DDBJ databases">
        <title>Draft genome sequence of Algoriphagus taiwanensis.</title>
        <authorList>
            <person name="Takatani N."/>
            <person name="Hosokawa M."/>
            <person name="Sawabe T."/>
        </authorList>
    </citation>
    <scope>NUCLEOTIDE SEQUENCE [LARGE SCALE GENOMIC DNA]</scope>
    <source>
        <strain evidence="1 2">JCM 19755</strain>
    </source>
</reference>
<evidence type="ECO:0000313" key="1">
    <source>
        <dbReference type="EMBL" id="GMQ35183.1"/>
    </source>
</evidence>
<sequence>MKAKLFLLKADFTDLKISDDSMKYYCPHCAFIEGLLSYYPKLRQELEINYVDFQRPRKEIVEILGENNQSCPSLIIERDLVDAETLFELKSYSNFMFTNDTRIIAKYFHKQFKIGIEHP</sequence>
<protein>
    <recommendedName>
        <fullName evidence="3">DUF3088 family protein</fullName>
    </recommendedName>
</protein>
<dbReference type="InterPro" id="IPR021439">
    <property type="entry name" value="DUF3088"/>
</dbReference>
<comment type="caution">
    <text evidence="1">The sequence shown here is derived from an EMBL/GenBank/DDBJ whole genome shotgun (WGS) entry which is preliminary data.</text>
</comment>
<dbReference type="RefSeq" id="WP_338230010.1">
    <property type="nucleotide sequence ID" value="NZ_BTPE01000014.1"/>
</dbReference>
<dbReference type="Proteomes" id="UP001307705">
    <property type="component" value="Unassembled WGS sequence"/>
</dbReference>
<organism evidence="1 2">
    <name type="scientific">Algoriphagus taiwanensis</name>
    <dbReference type="NCBI Taxonomy" id="1445656"/>
    <lineage>
        <taxon>Bacteria</taxon>
        <taxon>Pseudomonadati</taxon>
        <taxon>Bacteroidota</taxon>
        <taxon>Cytophagia</taxon>
        <taxon>Cytophagales</taxon>
        <taxon>Cyclobacteriaceae</taxon>
        <taxon>Algoriphagus</taxon>
    </lineage>
</organism>
<dbReference type="EMBL" id="BTPE01000014">
    <property type="protein sequence ID" value="GMQ35183.1"/>
    <property type="molecule type" value="Genomic_DNA"/>
</dbReference>
<evidence type="ECO:0008006" key="3">
    <source>
        <dbReference type="Google" id="ProtNLM"/>
    </source>
</evidence>
<keyword evidence="2" id="KW-1185">Reference proteome</keyword>